<evidence type="ECO:0000313" key="1">
    <source>
        <dbReference type="EMBL" id="GAG15979.1"/>
    </source>
</evidence>
<feature type="non-terminal residue" evidence="1">
    <location>
        <position position="51"/>
    </location>
</feature>
<proteinExistence type="predicted"/>
<accession>X0VCZ1</accession>
<gene>
    <name evidence="1" type="ORF">S01H1_57970</name>
</gene>
<protein>
    <submittedName>
        <fullName evidence="1">Uncharacterized protein</fullName>
    </submittedName>
</protein>
<dbReference type="EMBL" id="BARS01037838">
    <property type="protein sequence ID" value="GAG15979.1"/>
    <property type="molecule type" value="Genomic_DNA"/>
</dbReference>
<comment type="caution">
    <text evidence="1">The sequence shown here is derived from an EMBL/GenBank/DDBJ whole genome shotgun (WGS) entry which is preliminary data.</text>
</comment>
<name>X0VCZ1_9ZZZZ</name>
<sequence length="51" mass="6028">MKNKIFVIMIVMILLIANISFGKDTESDIYNPKHPYYYSDNSDKYHSEKPD</sequence>
<organism evidence="1">
    <name type="scientific">marine sediment metagenome</name>
    <dbReference type="NCBI Taxonomy" id="412755"/>
    <lineage>
        <taxon>unclassified sequences</taxon>
        <taxon>metagenomes</taxon>
        <taxon>ecological metagenomes</taxon>
    </lineage>
</organism>
<dbReference type="AlphaFoldDB" id="X0VCZ1"/>
<reference evidence="1" key="1">
    <citation type="journal article" date="2014" name="Front. Microbiol.">
        <title>High frequency of phylogenetically diverse reductive dehalogenase-homologous genes in deep subseafloor sedimentary metagenomes.</title>
        <authorList>
            <person name="Kawai M."/>
            <person name="Futagami T."/>
            <person name="Toyoda A."/>
            <person name="Takaki Y."/>
            <person name="Nishi S."/>
            <person name="Hori S."/>
            <person name="Arai W."/>
            <person name="Tsubouchi T."/>
            <person name="Morono Y."/>
            <person name="Uchiyama I."/>
            <person name="Ito T."/>
            <person name="Fujiyama A."/>
            <person name="Inagaki F."/>
            <person name="Takami H."/>
        </authorList>
    </citation>
    <scope>NUCLEOTIDE SEQUENCE</scope>
    <source>
        <strain evidence="1">Expedition CK06-06</strain>
    </source>
</reference>